<evidence type="ECO:0000313" key="6">
    <source>
        <dbReference type="Proteomes" id="UP000198906"/>
    </source>
</evidence>
<accession>A0A1C6S4R7</accession>
<evidence type="ECO:0000256" key="1">
    <source>
        <dbReference type="ARBA" id="ARBA00022737"/>
    </source>
</evidence>
<dbReference type="Gene3D" id="2.170.16.10">
    <property type="entry name" value="Hedgehog/Intein (Hint) domain"/>
    <property type="match status" value="1"/>
</dbReference>
<keyword evidence="1" id="KW-0677">Repeat</keyword>
<dbReference type="InterPro" id="IPR030934">
    <property type="entry name" value="Intein_C"/>
</dbReference>
<dbReference type="EMBL" id="FMHU01000002">
    <property type="protein sequence ID" value="SCL24453.1"/>
    <property type="molecule type" value="Genomic_DNA"/>
</dbReference>
<dbReference type="InterPro" id="IPR056823">
    <property type="entry name" value="TEN-like_YD-shell"/>
</dbReference>
<feature type="region of interest" description="Disordered" evidence="2">
    <location>
        <begin position="380"/>
        <end position="400"/>
    </location>
</feature>
<feature type="compositionally biased region" description="Pro residues" evidence="2">
    <location>
        <begin position="58"/>
        <end position="68"/>
    </location>
</feature>
<feature type="compositionally biased region" description="Basic and acidic residues" evidence="2">
    <location>
        <begin position="43"/>
        <end position="57"/>
    </location>
</feature>
<evidence type="ECO:0000313" key="5">
    <source>
        <dbReference type="EMBL" id="SCL24453.1"/>
    </source>
</evidence>
<dbReference type="InterPro" id="IPR031325">
    <property type="entry name" value="RHS_repeat"/>
</dbReference>
<dbReference type="Gene3D" id="2.180.10.10">
    <property type="entry name" value="RHS repeat-associated core"/>
    <property type="match status" value="2"/>
</dbReference>
<feature type="region of interest" description="Disordered" evidence="2">
    <location>
        <begin position="1825"/>
        <end position="1885"/>
    </location>
</feature>
<dbReference type="Pfam" id="PF05593">
    <property type="entry name" value="RHS_repeat"/>
    <property type="match status" value="1"/>
</dbReference>
<dbReference type="PROSITE" id="PS50818">
    <property type="entry name" value="INTEIN_C_TER"/>
    <property type="match status" value="1"/>
</dbReference>
<evidence type="ECO:0000256" key="2">
    <source>
        <dbReference type="SAM" id="MobiDB-lite"/>
    </source>
</evidence>
<organism evidence="5 6">
    <name type="scientific">Micromonospora inyonensis</name>
    <dbReference type="NCBI Taxonomy" id="47866"/>
    <lineage>
        <taxon>Bacteria</taxon>
        <taxon>Bacillati</taxon>
        <taxon>Actinomycetota</taxon>
        <taxon>Actinomycetes</taxon>
        <taxon>Micromonosporales</taxon>
        <taxon>Micromonosporaceae</taxon>
        <taxon>Micromonospora</taxon>
    </lineage>
</organism>
<dbReference type="Pfam" id="PF25023">
    <property type="entry name" value="TEN_YD-shell"/>
    <property type="match status" value="1"/>
</dbReference>
<name>A0A1C6S4R7_9ACTN</name>
<feature type="domain" description="Hint" evidence="4">
    <location>
        <begin position="1989"/>
        <end position="2094"/>
    </location>
</feature>
<dbReference type="PANTHER" id="PTHR32305">
    <property type="match status" value="1"/>
</dbReference>
<dbReference type="NCBIfam" id="TIGR01643">
    <property type="entry name" value="YD_repeat_2x"/>
    <property type="match status" value="3"/>
</dbReference>
<gene>
    <name evidence="5" type="ORF">GA0074694_3936</name>
</gene>
<keyword evidence="6" id="KW-1185">Reference proteome</keyword>
<dbReference type="SMART" id="SM00306">
    <property type="entry name" value="HintN"/>
    <property type="match status" value="1"/>
</dbReference>
<evidence type="ECO:0000256" key="3">
    <source>
        <dbReference type="SAM" id="SignalP"/>
    </source>
</evidence>
<dbReference type="Proteomes" id="UP000198906">
    <property type="component" value="Unassembled WGS sequence"/>
</dbReference>
<reference evidence="6" key="1">
    <citation type="submission" date="2016-06" db="EMBL/GenBank/DDBJ databases">
        <authorList>
            <person name="Varghese N."/>
        </authorList>
    </citation>
    <scope>NUCLEOTIDE SEQUENCE [LARGE SCALE GENOMIC DNA]</scope>
    <source>
        <strain evidence="6">DSM 46123</strain>
    </source>
</reference>
<dbReference type="InterPro" id="IPR006530">
    <property type="entry name" value="YD"/>
</dbReference>
<dbReference type="Pfam" id="PF07591">
    <property type="entry name" value="PT-HINT"/>
    <property type="match status" value="1"/>
</dbReference>
<feature type="region of interest" description="Disordered" evidence="2">
    <location>
        <begin position="38"/>
        <end position="83"/>
    </location>
</feature>
<dbReference type="CDD" id="cd00081">
    <property type="entry name" value="Hint"/>
    <property type="match status" value="1"/>
</dbReference>
<feature type="chain" id="PRO_5008745391" evidence="3">
    <location>
        <begin position="43"/>
        <end position="2243"/>
    </location>
</feature>
<dbReference type="RefSeq" id="WP_091460390.1">
    <property type="nucleotide sequence ID" value="NZ_FMHU01000002.1"/>
</dbReference>
<proteinExistence type="predicted"/>
<evidence type="ECO:0000259" key="4">
    <source>
        <dbReference type="SMART" id="SM00306"/>
    </source>
</evidence>
<sequence>MFSRVMTVPGMLRRRLVRPVAWSMATVMAVSLMQVTAPPADATPDRPGRPEATDRKPPPAFPPLPVKPRTPASGATAAPPVKVTWPTPATEEIAVPTSTGATVGGLAVSVTVPGEQRSPRTTDREPSVPGKVRVQVLDRAWSARAGVNGPVFRVSRSDGREDAGAIRFGAGYAGIAGAYGGDFGARLRLVRLPECALSTPDRPDCAAQSLPTVNDGENRTVSADLTTPATGNALLALTATDSSAQGSYAATSLAPSSKWSVAPSTGGFSWSYPMRTPPVPGGGGPGTALSYSSQAVDGRTTTTNNQGSWIGEGFTYEPGYIERRYKPCADDGQTQYADQCWAYDNATILINGKSTELVKVGAHTWRFADDDNSKVERLRGAVNGDSGSPNVGDAGDTGEHWRVTTPEGTQYYFGLNRLPGWTSGKEETSSTWTVPIYGDDADEPCKKATFTESYCDQGWRWNLDYVKDRHGNVTSYFYGRETNHYARGKRTDVNGVPYHRGGWLKRIDYGQRDGAVYTSNAPARVQFGTDERCLPTTGVDCDPADLTDATASHWPDVPFDRNCAANTHCRADQITPTFWTRKRLTTITTEIRGATAWIPVDQWKLGHIFLDNSDGSRSLWLEKITHTGLVNGSAAMPVVKLEAQQLPNRIDRTGDFIAPLIRPRMSTIYTDTGGQIDILYEDPDCTESTLPTEGNSTRRCFPVKWNPLGSAGQTTDWFHKYVVAEVKEVDRTGAAPNMVTQYDYLDGAAWRHAEPDGISKVEDQTWSEWRGYGRVQVIRGDGAVMTTKDEFRYFRGMHGDKSPTGGTRSVTVSDSTNASYTDHDQLVGFQLEGTTFDGPTEVNKTITTPWRYVSATESHPWGSKTAAFVNTATTRNFTALAAGGWRQTKSSTTFDSVRGRPIRTEHEGDVGKTGDESCVRTSYADSSTVYLYALVSRVESVSVLCSATPDRSTQVISDDRTRYDGNAFGVSPTLGNPTRTERLASHDGTTATYVRVAEGTFDQYGRPKTATDAVGSVTHMTYTETNGLTTTLVERNPLGHETTTRYAPAWGSPVSQSDPNDLLTELQYDPLGRLTKVWLPDTSGVGGAAAPNIKYTYLVRADQPVAVKTEKRQNDQSYSVQYTLYDGFLRPRQIQNEGPTGTRMVADTFYTGTGKLDRTYATYQAAGAPSDQIVGTVLSSVERQTKYLYDGADRVKAEVFIVRGAEKWRTTTTYGGDRVAVDPPQGGTPRTTVTNALGQVTELRQHKGADPSTAYDTTTYTYTPAGHLQTVTDPAGNVWRHTYDQRGRKTGSVDPDAGTSSFSYDDLDRLTSTTNGAGATVSHSFDLIGRKLATYEGSAATGELLSDWTWDLELLGTLSGTNRYVDDAVYSTYYVGYDEFYRPHGTQYYVPPHAGAELATMYAFGTEYNPDGTVNAIGVSDGGGLPFESIAYTYDNLERLTAMEGSTAYLLSAEYEATGEVTRVQAPLGTGNVFATYAYEEGTRRLSRHTLSRTSGPTYDVDALYSYDPAGNVTQIADTPGNVRDVQCFTYDYLRRMTEAWTSASTATDPCAGGAATTGVGGIAPYRHSYTYDVVGNRKTETQHAVGGSLLTEREYKYPAPGQPRPHTLSQMTETTVQGTRLHTYQYDNAGNTTTRTEVGEDQTLVWDAEGNLDSVTDAAGAKTSFVYDVDGSRILRKEPDATTLYLPGMEVRLNHTTRATEGTHFYGLPGGGTMVRKLNGLHYVQPDHHGTGQATIDKTGAIVHRRSTPFGNPRGTQPAPGQWPTQKGFVGGNLDPTTGLINIGAREYDPKIGRFISVDPVIDVNDPQQMHGYAYANNSPATFSDPTGLYHEEGNDGDGQQGYQTDTGITVTGKPLNLPPASTTKRDRGNDGGNDSAAEAAERERQARIARAKQKILEAAKSLAKVAMDELGITDALNCLTKGDLDGCLNTAIDLATSFVGGLVAKFARKYGPPWKWDDGVALGNKVKGLLGDLVSGVRQLITAKSCKNSFLPGTLVLMADGSRKPIEEITTGEQVLATDPETGETVAKTVVATITGDGEKHLVKVTIDLDGEAGTATASVVATDNHPFWVPELHQWIDATNLHAGQLLQTSAGTHVQITSIARWTQPQQVHNLTIDDIHTYYVMAGETPVLVHNCNFKPGVADEKYDKHVLGLDDAGNATRKPDMSEYDYDGGFEDFVSDAQKLMCGNSCPAGARQAVRSSDGAIIRLDSSGRVGIRQGNVITTYFRPDDPAAYFAREAAR</sequence>
<dbReference type="InterPro" id="IPR003587">
    <property type="entry name" value="Hint_dom_N"/>
</dbReference>
<feature type="region of interest" description="Disordered" evidence="2">
    <location>
        <begin position="200"/>
        <end position="220"/>
    </location>
</feature>
<feature type="compositionally biased region" description="Low complexity" evidence="2">
    <location>
        <begin position="1842"/>
        <end position="1851"/>
    </location>
</feature>
<dbReference type="InterPro" id="IPR022385">
    <property type="entry name" value="Rhs_assc_core"/>
</dbReference>
<dbReference type="InterPro" id="IPR036844">
    <property type="entry name" value="Hint_dom_sf"/>
</dbReference>
<keyword evidence="3" id="KW-0732">Signal</keyword>
<dbReference type="NCBIfam" id="TIGR03696">
    <property type="entry name" value="Rhs_assc_core"/>
    <property type="match status" value="1"/>
</dbReference>
<protein>
    <submittedName>
        <fullName evidence="5">Intein N-terminal splicing region/RHS repeat-associated core domain-containing protein</fullName>
    </submittedName>
</protein>
<feature type="signal peptide" evidence="3">
    <location>
        <begin position="1"/>
        <end position="42"/>
    </location>
</feature>
<dbReference type="SUPFAM" id="SSF51294">
    <property type="entry name" value="Hedgehog/intein (Hint) domain"/>
    <property type="match status" value="1"/>
</dbReference>
<dbReference type="InterPro" id="IPR050708">
    <property type="entry name" value="T6SS_VgrG/RHS"/>
</dbReference>
<dbReference type="STRING" id="47866.GA0074694_3936"/>
<dbReference type="PANTHER" id="PTHR32305:SF17">
    <property type="entry name" value="TRNA NUCLEASE WAPA"/>
    <property type="match status" value="1"/>
</dbReference>